<dbReference type="EMBL" id="LT994651">
    <property type="protein sequence ID" value="SPN79418.1"/>
    <property type="molecule type" value="Genomic_DNA"/>
</dbReference>
<name>A0A2R8FEL5_9VIRU</name>
<dbReference type="Proteomes" id="UP000273054">
    <property type="component" value="Segment"/>
</dbReference>
<organism evidence="1">
    <name type="scientific">Brazilian cedratvirus IHUMI</name>
    <dbReference type="NCBI Taxonomy" id="2126980"/>
    <lineage>
        <taxon>Viruses</taxon>
        <taxon>Pithoviruses</taxon>
        <taxon>Orthocedratvirinae</taxon>
        <taxon>Alphacedratvirus</taxon>
        <taxon>Alphacedratvirus brasiliense</taxon>
    </lineage>
</organism>
<keyword evidence="2" id="KW-1185">Reference proteome</keyword>
<evidence type="ECO:0000313" key="1">
    <source>
        <dbReference type="EMBL" id="SPN79418.1"/>
    </source>
</evidence>
<proteinExistence type="predicted"/>
<sequence>MEKSLRSLVLAKYSYDDLIDLCFAPDSTFANVFDCDWGVWRDKAVRLATDGCQSNDSGRLWYL</sequence>
<gene>
    <name evidence="1" type="ORF">BRZCDTV_331</name>
</gene>
<protein>
    <submittedName>
        <fullName evidence="1">Uncharacterized protein</fullName>
    </submittedName>
</protein>
<reference evidence="1" key="1">
    <citation type="submission" date="2018-03" db="EMBL/GenBank/DDBJ databases">
        <authorList>
            <consortium name="Urmite Genomes"/>
        </authorList>
    </citation>
    <scope>NUCLEOTIDE SEQUENCE [LARGE SCALE GENOMIC DNA]</scope>
    <source>
        <strain evidence="1">IHUMI-27.7</strain>
    </source>
</reference>
<evidence type="ECO:0000313" key="2">
    <source>
        <dbReference type="Proteomes" id="UP000273054"/>
    </source>
</evidence>
<accession>A0A2R8FEL5</accession>